<feature type="chain" id="PRO_5039647365" evidence="5">
    <location>
        <begin position="22"/>
        <end position="353"/>
    </location>
</feature>
<feature type="signal peptide" evidence="5">
    <location>
        <begin position="1"/>
        <end position="21"/>
    </location>
</feature>
<evidence type="ECO:0000256" key="1">
    <source>
        <dbReference type="ARBA" id="ARBA00004418"/>
    </source>
</evidence>
<comment type="subcellular location">
    <subcellularLocation>
        <location evidence="1">Periplasm</location>
    </subcellularLocation>
</comment>
<dbReference type="AlphaFoldDB" id="A0A1U7M5S7"/>
<evidence type="ECO:0000259" key="6">
    <source>
        <dbReference type="Pfam" id="PF09084"/>
    </source>
</evidence>
<feature type="domain" description="SsuA/THI5-like" evidence="6">
    <location>
        <begin position="62"/>
        <end position="272"/>
    </location>
</feature>
<dbReference type="PROSITE" id="PS51257">
    <property type="entry name" value="PROKAR_LIPOPROTEIN"/>
    <property type="match status" value="1"/>
</dbReference>
<name>A0A1U7M5S7_TISCR</name>
<comment type="caution">
    <text evidence="7">The sequence shown here is derived from an EMBL/GenBank/DDBJ whole genome shotgun (WGS) entry which is preliminary data.</text>
</comment>
<keyword evidence="3 5" id="KW-0732">Signal</keyword>
<proteinExistence type="inferred from homology"/>
<sequence length="353" mass="39057">MKKILLLVLCFTILVGVSACSTEDSNSKESGNKNVTEKENTKQSEELQKITISEPVRGILWAPVHLAKELGYFEEQGLDVDIVTVQGDVPTAPVLSGDAQFGLFGPEMILGFNEKMQGTKLLITATDKFPYSFVSSPEYNSIESLKGTSINGADSGSSPRQFVRSVLKSAGLNVDSDASYVKMPNSGILAALENKDVSATYASPETRQLLLDSGAKMLVDMYEPEVHKKILNSETYEMYITFTTDKYIEENPEVVQKYVNAVYKATLWTNEHSVEEIIEAIRPSFSDNEYLERTIREIKDNGIFSETGDFSDSGFDAINEMAKASGIIKDKVSREKAIDDSFLKEAQKTINLD</sequence>
<dbReference type="PANTHER" id="PTHR30024:SF47">
    <property type="entry name" value="TAURINE-BINDING PERIPLASMIC PROTEIN"/>
    <property type="match status" value="1"/>
</dbReference>
<dbReference type="Proteomes" id="UP000186112">
    <property type="component" value="Unassembled WGS sequence"/>
</dbReference>
<evidence type="ECO:0000256" key="5">
    <source>
        <dbReference type="SAM" id="SignalP"/>
    </source>
</evidence>
<dbReference type="EMBL" id="LTDM01000022">
    <property type="protein sequence ID" value="OLS02672.1"/>
    <property type="molecule type" value="Genomic_DNA"/>
</dbReference>
<comment type="similarity">
    <text evidence="2">Belongs to the bacterial solute-binding protein SsuA/TauA family.</text>
</comment>
<dbReference type="Gene3D" id="3.40.190.10">
    <property type="entry name" value="Periplasmic binding protein-like II"/>
    <property type="match status" value="2"/>
</dbReference>
<evidence type="ECO:0000313" key="8">
    <source>
        <dbReference type="Proteomes" id="UP000186112"/>
    </source>
</evidence>
<dbReference type="Pfam" id="PF09084">
    <property type="entry name" value="NMT1"/>
    <property type="match status" value="1"/>
</dbReference>
<gene>
    <name evidence="7" type="primary">ssuA_1</name>
    <name evidence="7" type="ORF">TICRE_14730</name>
</gene>
<dbReference type="OrthoDB" id="9802202at2"/>
<dbReference type="GO" id="GO:0042597">
    <property type="term" value="C:periplasmic space"/>
    <property type="evidence" value="ECO:0007669"/>
    <property type="project" value="UniProtKB-SubCell"/>
</dbReference>
<evidence type="ECO:0000256" key="4">
    <source>
        <dbReference type="SAM" id="MobiDB-lite"/>
    </source>
</evidence>
<dbReference type="InterPro" id="IPR015168">
    <property type="entry name" value="SsuA/THI5"/>
</dbReference>
<organism evidence="7 8">
    <name type="scientific">Tissierella creatinophila DSM 6911</name>
    <dbReference type="NCBI Taxonomy" id="1123403"/>
    <lineage>
        <taxon>Bacteria</taxon>
        <taxon>Bacillati</taxon>
        <taxon>Bacillota</taxon>
        <taxon>Tissierellia</taxon>
        <taxon>Tissierellales</taxon>
        <taxon>Tissierellaceae</taxon>
        <taxon>Tissierella</taxon>
    </lineage>
</organism>
<evidence type="ECO:0000313" key="7">
    <source>
        <dbReference type="EMBL" id="OLS02672.1"/>
    </source>
</evidence>
<keyword evidence="8" id="KW-1185">Reference proteome</keyword>
<evidence type="ECO:0000256" key="3">
    <source>
        <dbReference type="ARBA" id="ARBA00022729"/>
    </source>
</evidence>
<feature type="region of interest" description="Disordered" evidence="4">
    <location>
        <begin position="22"/>
        <end position="47"/>
    </location>
</feature>
<reference evidence="7 8" key="1">
    <citation type="submission" date="2016-02" db="EMBL/GenBank/DDBJ databases">
        <title>Genome sequence of Tissierella creatinophila DSM 6911.</title>
        <authorList>
            <person name="Poehlein A."/>
            <person name="Daniel R."/>
        </authorList>
    </citation>
    <scope>NUCLEOTIDE SEQUENCE [LARGE SCALE GENOMIC DNA]</scope>
    <source>
        <strain evidence="7 8">DSM 6911</strain>
    </source>
</reference>
<dbReference type="SUPFAM" id="SSF53850">
    <property type="entry name" value="Periplasmic binding protein-like II"/>
    <property type="match status" value="1"/>
</dbReference>
<dbReference type="RefSeq" id="WP_075726629.1">
    <property type="nucleotide sequence ID" value="NZ_LTDM01000022.1"/>
</dbReference>
<dbReference type="PANTHER" id="PTHR30024">
    <property type="entry name" value="ALIPHATIC SULFONATES-BINDING PROTEIN-RELATED"/>
    <property type="match status" value="1"/>
</dbReference>
<evidence type="ECO:0000256" key="2">
    <source>
        <dbReference type="ARBA" id="ARBA00010742"/>
    </source>
</evidence>
<feature type="compositionally biased region" description="Basic and acidic residues" evidence="4">
    <location>
        <begin position="25"/>
        <end position="47"/>
    </location>
</feature>
<protein>
    <submittedName>
        <fullName evidence="7">Putative aliphatic sulfonates-binding protein</fullName>
    </submittedName>
</protein>
<accession>A0A1U7M5S7</accession>